<dbReference type="GO" id="GO:0120170">
    <property type="term" value="F:intraciliary transport particle B binding"/>
    <property type="evidence" value="ECO:0007669"/>
    <property type="project" value="TreeGrafter"/>
</dbReference>
<keyword evidence="5 8" id="KW-0802">TPR repeat</keyword>
<dbReference type="PANTHER" id="PTHR20931">
    <property type="entry name" value="TETRATRICOPEPTIDE REPEAT PROTEIN 30"/>
    <property type="match status" value="1"/>
</dbReference>
<organism evidence="10 11">
    <name type="scientific">Hucho hucho</name>
    <name type="common">huchen</name>
    <dbReference type="NCBI Taxonomy" id="62062"/>
    <lineage>
        <taxon>Eukaryota</taxon>
        <taxon>Metazoa</taxon>
        <taxon>Chordata</taxon>
        <taxon>Craniata</taxon>
        <taxon>Vertebrata</taxon>
        <taxon>Euteleostomi</taxon>
        <taxon>Actinopterygii</taxon>
        <taxon>Neopterygii</taxon>
        <taxon>Teleostei</taxon>
        <taxon>Protacanthopterygii</taxon>
        <taxon>Salmoniformes</taxon>
        <taxon>Salmonidae</taxon>
        <taxon>Salmoninae</taxon>
        <taxon>Hucho</taxon>
    </lineage>
</organism>
<keyword evidence="6 9" id="KW-0969">Cilium</keyword>
<keyword evidence="7 9" id="KW-0966">Cell projection</keyword>
<comment type="function">
    <text evidence="9">Required for polyglutamylation of axonemal tubulin. Plays a role in anterograde intraflagellar transport (IFT), the process by which cilia precursors are transported from the base of the cilium to the site of their incorporation at the tip.</text>
</comment>
<evidence type="ECO:0000313" key="10">
    <source>
        <dbReference type="Ensembl" id="ENSHHUP00000022841.1"/>
    </source>
</evidence>
<reference evidence="10" key="2">
    <citation type="submission" date="2025-08" db="UniProtKB">
        <authorList>
            <consortium name="Ensembl"/>
        </authorList>
    </citation>
    <scope>IDENTIFICATION</scope>
</reference>
<evidence type="ECO:0000256" key="1">
    <source>
        <dbReference type="ARBA" id="ARBA00004138"/>
    </source>
</evidence>
<dbReference type="GO" id="GO:0042073">
    <property type="term" value="P:intraciliary transport"/>
    <property type="evidence" value="ECO:0007669"/>
    <property type="project" value="UniProtKB-UniRule"/>
</dbReference>
<dbReference type="AlphaFoldDB" id="A0A4W5LAJ1"/>
<dbReference type="InterPro" id="IPR013105">
    <property type="entry name" value="TPR_2"/>
</dbReference>
<evidence type="ECO:0000256" key="3">
    <source>
        <dbReference type="ARBA" id="ARBA00022737"/>
    </source>
</evidence>
<dbReference type="GeneTree" id="ENSGT00390000010116"/>
<dbReference type="SUPFAM" id="SSF48452">
    <property type="entry name" value="TPR-like"/>
    <property type="match status" value="1"/>
</dbReference>
<keyword evidence="11" id="KW-1185">Reference proteome</keyword>
<dbReference type="GO" id="GO:0005879">
    <property type="term" value="C:axonemal microtubule"/>
    <property type="evidence" value="ECO:0007669"/>
    <property type="project" value="UniProtKB-UniRule"/>
</dbReference>
<sequence length="77" mass="8960">MKSRAALSLLGYCYYHMQDFTNAAECYEQLTQLHPEVEEYKLYYAQSLYGACAYPEAMKATFLLDNPTSHTKVHFLH</sequence>
<dbReference type="STRING" id="62062.ENSHHUP00000022841"/>
<dbReference type="PROSITE" id="PS50005">
    <property type="entry name" value="TPR"/>
    <property type="match status" value="1"/>
</dbReference>
<dbReference type="InterPro" id="IPR019734">
    <property type="entry name" value="TPR_rpt"/>
</dbReference>
<protein>
    <recommendedName>
        <fullName evidence="9">Tetratricopeptide repeat protein 30</fullName>
    </recommendedName>
</protein>
<feature type="repeat" description="TPR" evidence="8">
    <location>
        <begin position="4"/>
        <end position="37"/>
    </location>
</feature>
<comment type="subcellular location">
    <subcellularLocation>
        <location evidence="1 9">Cell projection</location>
        <location evidence="1 9">Cilium</location>
    </subcellularLocation>
</comment>
<dbReference type="Ensembl" id="ENSHHUT00000023705.1">
    <property type="protein sequence ID" value="ENSHHUP00000022841.1"/>
    <property type="gene ID" value="ENSHHUG00000014310.1"/>
</dbReference>
<dbReference type="GO" id="GO:0030992">
    <property type="term" value="C:intraciliary transport particle B"/>
    <property type="evidence" value="ECO:0007669"/>
    <property type="project" value="TreeGrafter"/>
</dbReference>
<dbReference type="SMART" id="SM00028">
    <property type="entry name" value="TPR"/>
    <property type="match status" value="1"/>
</dbReference>
<name>A0A4W5LAJ1_9TELE</name>
<dbReference type="PANTHER" id="PTHR20931:SF0">
    <property type="entry name" value="TETRATRICOPEPTIDE REPEAT PROTEIN 30"/>
    <property type="match status" value="1"/>
</dbReference>
<dbReference type="Proteomes" id="UP000314982">
    <property type="component" value="Unassembled WGS sequence"/>
</dbReference>
<reference evidence="11" key="1">
    <citation type="submission" date="2018-06" db="EMBL/GenBank/DDBJ databases">
        <title>Genome assembly of Danube salmon.</title>
        <authorList>
            <person name="Macqueen D.J."/>
            <person name="Gundappa M.K."/>
        </authorList>
    </citation>
    <scope>NUCLEOTIDE SEQUENCE [LARGE SCALE GENOMIC DNA]</scope>
</reference>
<evidence type="ECO:0000256" key="7">
    <source>
        <dbReference type="ARBA" id="ARBA00023273"/>
    </source>
</evidence>
<dbReference type="InterPro" id="IPR011990">
    <property type="entry name" value="TPR-like_helical_dom_sf"/>
</dbReference>
<dbReference type="InterPro" id="IPR039941">
    <property type="entry name" value="TT30"/>
</dbReference>
<reference evidence="10" key="3">
    <citation type="submission" date="2025-09" db="UniProtKB">
        <authorList>
            <consortium name="Ensembl"/>
        </authorList>
    </citation>
    <scope>IDENTIFICATION</scope>
</reference>
<dbReference type="Pfam" id="PF07719">
    <property type="entry name" value="TPR_2"/>
    <property type="match status" value="1"/>
</dbReference>
<evidence type="ECO:0000256" key="5">
    <source>
        <dbReference type="ARBA" id="ARBA00022803"/>
    </source>
</evidence>
<evidence type="ECO:0000313" key="11">
    <source>
        <dbReference type="Proteomes" id="UP000314982"/>
    </source>
</evidence>
<keyword evidence="3" id="KW-0677">Repeat</keyword>
<evidence type="ECO:0000256" key="6">
    <source>
        <dbReference type="ARBA" id="ARBA00023069"/>
    </source>
</evidence>
<keyword evidence="4 9" id="KW-0970">Cilium biogenesis/degradation</keyword>
<proteinExistence type="inferred from homology"/>
<comment type="similarity">
    <text evidence="2 9">Belongs to the TTC30/dfy-1/fleer family.</text>
</comment>
<evidence type="ECO:0000256" key="8">
    <source>
        <dbReference type="PROSITE-ProRule" id="PRU00339"/>
    </source>
</evidence>
<evidence type="ECO:0000256" key="9">
    <source>
        <dbReference type="RuleBase" id="RU367070"/>
    </source>
</evidence>
<dbReference type="Gene3D" id="1.25.40.10">
    <property type="entry name" value="Tetratricopeptide repeat domain"/>
    <property type="match status" value="1"/>
</dbReference>
<accession>A0A4W5LAJ1</accession>
<evidence type="ECO:0000256" key="2">
    <source>
        <dbReference type="ARBA" id="ARBA00009522"/>
    </source>
</evidence>
<evidence type="ECO:0000256" key="4">
    <source>
        <dbReference type="ARBA" id="ARBA00022794"/>
    </source>
</evidence>